<dbReference type="NCBIfam" id="NF040909">
    <property type="entry name" value="OadG_rel_small"/>
    <property type="match status" value="1"/>
</dbReference>
<keyword evidence="1" id="KW-0472">Membrane</keyword>
<feature type="transmembrane region" description="Helical" evidence="1">
    <location>
        <begin position="27"/>
        <end position="46"/>
    </location>
</feature>
<evidence type="ECO:0000256" key="1">
    <source>
        <dbReference type="SAM" id="Phobius"/>
    </source>
</evidence>
<sequence>MTDLIASLGLSADLSLAIQILILGWGGIFIVMFVIYVISLALARLFPPSKEA</sequence>
<keyword evidence="1" id="KW-0812">Transmembrane</keyword>
<name>A0A5K1INB8_9ACTN</name>
<dbReference type="GeneID" id="77464960"/>
<dbReference type="RefSeq" id="WP_182279429.1">
    <property type="nucleotide sequence ID" value="NZ_CABJEU010000001.1"/>
</dbReference>
<evidence type="ECO:0008006" key="4">
    <source>
        <dbReference type="Google" id="ProtNLM"/>
    </source>
</evidence>
<evidence type="ECO:0000313" key="2">
    <source>
        <dbReference type="EMBL" id="VWL89337.1"/>
    </source>
</evidence>
<protein>
    <recommendedName>
        <fullName evidence="4">Oxaloacetate decarboxylase, gamma chain</fullName>
    </recommendedName>
</protein>
<proteinExistence type="predicted"/>
<dbReference type="Proteomes" id="UP000405524">
    <property type="component" value="Unassembled WGS sequence"/>
</dbReference>
<accession>A0A5K1INB8</accession>
<organism evidence="2 3">
    <name type="scientific">Collinsella intestinalis</name>
    <dbReference type="NCBI Taxonomy" id="147207"/>
    <lineage>
        <taxon>Bacteria</taxon>
        <taxon>Bacillati</taxon>
        <taxon>Actinomycetota</taxon>
        <taxon>Coriobacteriia</taxon>
        <taxon>Coriobacteriales</taxon>
        <taxon>Coriobacteriaceae</taxon>
        <taxon>Collinsella</taxon>
    </lineage>
</organism>
<dbReference type="EMBL" id="CABWIC010000003">
    <property type="protein sequence ID" value="VWL89337.1"/>
    <property type="molecule type" value="Genomic_DNA"/>
</dbReference>
<dbReference type="AlphaFoldDB" id="A0A5K1INB8"/>
<gene>
    <name evidence="2" type="ORF">JKKLCJKK_01539</name>
</gene>
<evidence type="ECO:0000313" key="3">
    <source>
        <dbReference type="Proteomes" id="UP000405524"/>
    </source>
</evidence>
<keyword evidence="1" id="KW-1133">Transmembrane helix</keyword>
<reference evidence="2 3" key="1">
    <citation type="submission" date="2019-10" db="EMBL/GenBank/DDBJ databases">
        <authorList>
            <person name="Wolf R A."/>
        </authorList>
    </citation>
    <scope>NUCLEOTIDE SEQUENCE [LARGE SCALE GENOMIC DNA]</scope>
    <source>
        <strain evidence="2">Collinsella_intestinalis_DSM_13632</strain>
    </source>
</reference>